<keyword evidence="1" id="KW-0472">Membrane</keyword>
<feature type="signal peptide" evidence="2">
    <location>
        <begin position="1"/>
        <end position="32"/>
    </location>
</feature>
<evidence type="ECO:0000313" key="4">
    <source>
        <dbReference type="Proteomes" id="UP000578819"/>
    </source>
</evidence>
<sequence>MPMSKRGHTVAAALLITGTVGLSAGTAVPVTAAPPTRPAVSVAVTPDGATAPAYRIDVRNSGNSTVDTTVRQELPSGATLSGISNGGQVATPNGQDRGSEVTWQLNLPAGSSTTLTTILSAPTAGTPVTAPVCAYTSGGDTPYDCGTATWDVAAMGRGGPSGPAWWQRPAFWLGALGVAVVLGLAGWLGYRVYQRRLVLRRAQSRQRSGVAVYDPNASRGTLYPRPATPRGRTRRRPPAWLAVGLAAAILAGVIAGAVWTATGQVSAIQADRAPSNGAWVGQTQTGQVGTALRESAFEFTVYRVACPAGSDRCQATVGLRNVSPKEQSWHGALQRAYLPDGEWVTTDEAATRSANEGRDLFAAPVPAGGQLLAPLVFNTAGRAAPTQIELRSAVFSAGVRVDVA</sequence>
<dbReference type="Proteomes" id="UP000578819">
    <property type="component" value="Unassembled WGS sequence"/>
</dbReference>
<proteinExistence type="predicted"/>
<feature type="chain" id="PRO_5030802428" description="DUF4352 domain-containing protein" evidence="2">
    <location>
        <begin position="33"/>
        <end position="404"/>
    </location>
</feature>
<evidence type="ECO:0000256" key="2">
    <source>
        <dbReference type="SAM" id="SignalP"/>
    </source>
</evidence>
<keyword evidence="4" id="KW-1185">Reference proteome</keyword>
<dbReference type="RefSeq" id="WP_184533666.1">
    <property type="nucleotide sequence ID" value="NZ_JACHJW010000001.1"/>
</dbReference>
<evidence type="ECO:0000256" key="1">
    <source>
        <dbReference type="SAM" id="Phobius"/>
    </source>
</evidence>
<evidence type="ECO:0008006" key="5">
    <source>
        <dbReference type="Google" id="ProtNLM"/>
    </source>
</evidence>
<name>A0A7W7SML8_9ACTN</name>
<protein>
    <recommendedName>
        <fullName evidence="5">DUF4352 domain-containing protein</fullName>
    </recommendedName>
</protein>
<dbReference type="EMBL" id="JACHJW010000001">
    <property type="protein sequence ID" value="MBB4957578.1"/>
    <property type="molecule type" value="Genomic_DNA"/>
</dbReference>
<feature type="transmembrane region" description="Helical" evidence="1">
    <location>
        <begin position="170"/>
        <end position="190"/>
    </location>
</feature>
<keyword evidence="1" id="KW-0812">Transmembrane</keyword>
<reference evidence="3 4" key="1">
    <citation type="submission" date="2020-08" db="EMBL/GenBank/DDBJ databases">
        <title>Sequencing the genomes of 1000 actinobacteria strains.</title>
        <authorList>
            <person name="Klenk H.-P."/>
        </authorList>
    </citation>
    <scope>NUCLEOTIDE SEQUENCE [LARGE SCALE GENOMIC DNA]</scope>
    <source>
        <strain evidence="3 4">DSM 45886</strain>
    </source>
</reference>
<dbReference type="AlphaFoldDB" id="A0A7W7SML8"/>
<comment type="caution">
    <text evidence="3">The sequence shown here is derived from an EMBL/GenBank/DDBJ whole genome shotgun (WGS) entry which is preliminary data.</text>
</comment>
<keyword evidence="1" id="KW-1133">Transmembrane helix</keyword>
<keyword evidence="2" id="KW-0732">Signal</keyword>
<organism evidence="3 4">
    <name type="scientific">Micromonospora polyrhachis</name>
    <dbReference type="NCBI Taxonomy" id="1282883"/>
    <lineage>
        <taxon>Bacteria</taxon>
        <taxon>Bacillati</taxon>
        <taxon>Actinomycetota</taxon>
        <taxon>Actinomycetes</taxon>
        <taxon>Micromonosporales</taxon>
        <taxon>Micromonosporaceae</taxon>
        <taxon>Micromonospora</taxon>
    </lineage>
</organism>
<evidence type="ECO:0000313" key="3">
    <source>
        <dbReference type="EMBL" id="MBB4957578.1"/>
    </source>
</evidence>
<accession>A0A7W7SML8</accession>
<gene>
    <name evidence="3" type="ORF">FHR38_001311</name>
</gene>
<feature type="transmembrane region" description="Helical" evidence="1">
    <location>
        <begin position="239"/>
        <end position="259"/>
    </location>
</feature>